<dbReference type="RefSeq" id="WP_087143135.1">
    <property type="nucleotide sequence ID" value="NZ_FUKI01000096.1"/>
</dbReference>
<reference evidence="14" key="1">
    <citation type="submission" date="2017-02" db="EMBL/GenBank/DDBJ databases">
        <authorList>
            <person name="Daims H."/>
        </authorList>
    </citation>
    <scope>NUCLEOTIDE SEQUENCE [LARGE SCALE GENOMIC DNA]</scope>
</reference>
<dbReference type="AlphaFoldDB" id="A0A1R4H6P8"/>
<dbReference type="SUPFAM" id="SSF64383">
    <property type="entry name" value="Cell-division protein ZipA, C-terminal domain"/>
    <property type="match status" value="1"/>
</dbReference>
<dbReference type="OrthoDB" id="7054914at2"/>
<evidence type="ECO:0000256" key="7">
    <source>
        <dbReference type="ARBA" id="ARBA00023306"/>
    </source>
</evidence>
<evidence type="ECO:0000256" key="11">
    <source>
        <dbReference type="SAM" id="Phobius"/>
    </source>
</evidence>
<gene>
    <name evidence="13" type="primary">zipA</name>
    <name evidence="13" type="ORF">CRENPOLYSF1_220025</name>
</gene>
<dbReference type="PANTHER" id="PTHR38685">
    <property type="entry name" value="CELL DIVISION PROTEIN ZIPA"/>
    <property type="match status" value="1"/>
</dbReference>
<name>A0A1R4H6P8_9GAMM</name>
<evidence type="ECO:0000256" key="1">
    <source>
        <dbReference type="ARBA" id="ARBA00022475"/>
    </source>
</evidence>
<keyword evidence="14" id="KW-1185">Reference proteome</keyword>
<dbReference type="GO" id="GO:0000917">
    <property type="term" value="P:division septum assembly"/>
    <property type="evidence" value="ECO:0007669"/>
    <property type="project" value="TreeGrafter"/>
</dbReference>
<evidence type="ECO:0000259" key="12">
    <source>
        <dbReference type="SMART" id="SM00771"/>
    </source>
</evidence>
<evidence type="ECO:0000256" key="2">
    <source>
        <dbReference type="ARBA" id="ARBA00022519"/>
    </source>
</evidence>
<dbReference type="Gene3D" id="3.30.1400.10">
    <property type="entry name" value="ZipA, C-terminal FtsZ-binding domain"/>
    <property type="match status" value="1"/>
</dbReference>
<evidence type="ECO:0000256" key="8">
    <source>
        <dbReference type="RuleBase" id="RU003612"/>
    </source>
</evidence>
<dbReference type="InterPro" id="IPR007449">
    <property type="entry name" value="ZipA_FtsZ-bd_C"/>
</dbReference>
<feature type="compositionally biased region" description="Polar residues" evidence="10">
    <location>
        <begin position="67"/>
        <end position="97"/>
    </location>
</feature>
<comment type="function">
    <text evidence="8">Essential cell division protein that stabilizes the FtsZ protofilaments by cross-linking them and that serves as a cytoplasmic membrane anchor for the Z ring. Also required for the recruitment to the septal ring of downstream cell division proteins.</text>
</comment>
<keyword evidence="5 11" id="KW-1133">Transmembrane helix</keyword>
<dbReference type="InterPro" id="IPR036765">
    <property type="entry name" value="ZipA_FtsZ-bd_C_sf"/>
</dbReference>
<accession>A0A1R4H6P8</accession>
<evidence type="ECO:0000313" key="13">
    <source>
        <dbReference type="EMBL" id="SJM91859.1"/>
    </source>
</evidence>
<protein>
    <recommendedName>
        <fullName evidence="8">Cell division protein ZipA</fullName>
    </recommendedName>
</protein>
<keyword evidence="1 9" id="KW-1003">Cell membrane</keyword>
<keyword evidence="6 9" id="KW-0472">Membrane</keyword>
<evidence type="ECO:0000256" key="3">
    <source>
        <dbReference type="ARBA" id="ARBA00022618"/>
    </source>
</evidence>
<evidence type="ECO:0000256" key="6">
    <source>
        <dbReference type="ARBA" id="ARBA00023136"/>
    </source>
</evidence>
<comment type="subcellular location">
    <subcellularLocation>
        <location evidence="9">Cell inner membrane</location>
        <topology evidence="9">Single-pass type I membrane protein</topology>
    </subcellularLocation>
</comment>
<evidence type="ECO:0000313" key="14">
    <source>
        <dbReference type="Proteomes" id="UP000195667"/>
    </source>
</evidence>
<sequence length="267" mass="29942">MDKEILRIVIIASGLLVMMAMLLWGYLRSRRSSDNMNLFDGERNIGTLKESLKLHPEHDDFDVVPLSPSTPIAKSNPSNTGSTVNKPQSHAKPQQQATEKKPVQLKVVQAPVPVIEQDDDFDLDFDFEPVNFDPNTRVSLPAIIQFSIVANADRGFNGIDLFEAFESAGLQYGSLKIFERVNSARQVDFGVACMIEPGTFPDINLETFYCPGIVFFMQHGQLEDALSVFDDYVDTIAYLAQTLDGVAWDHQRQPLSEETVEVMRRSL</sequence>
<dbReference type="EMBL" id="FUKI01000096">
    <property type="protein sequence ID" value="SJM91859.1"/>
    <property type="molecule type" value="Genomic_DNA"/>
</dbReference>
<dbReference type="InterPro" id="IPR011919">
    <property type="entry name" value="Cell_div_ZipA"/>
</dbReference>
<evidence type="ECO:0000256" key="4">
    <source>
        <dbReference type="ARBA" id="ARBA00022692"/>
    </source>
</evidence>
<feature type="domain" description="ZipA C-terminal FtsZ-binding" evidence="12">
    <location>
        <begin position="140"/>
        <end position="267"/>
    </location>
</feature>
<dbReference type="Pfam" id="PF04354">
    <property type="entry name" value="ZipA_C"/>
    <property type="match status" value="1"/>
</dbReference>
<comment type="similarity">
    <text evidence="8">Belongs to the ZipA family.</text>
</comment>
<keyword evidence="2 9" id="KW-0997">Cell inner membrane</keyword>
<dbReference type="SMART" id="SM00771">
    <property type="entry name" value="ZipA_C"/>
    <property type="match status" value="1"/>
</dbReference>
<dbReference type="PANTHER" id="PTHR38685:SF1">
    <property type="entry name" value="CELL DIVISION PROTEIN ZIPA"/>
    <property type="match status" value="1"/>
</dbReference>
<keyword evidence="7 8" id="KW-0131">Cell cycle</keyword>
<keyword evidence="3 8" id="KW-0132">Cell division</keyword>
<feature type="transmembrane region" description="Helical" evidence="11">
    <location>
        <begin position="6"/>
        <end position="27"/>
    </location>
</feature>
<evidence type="ECO:0000256" key="9">
    <source>
        <dbReference type="RuleBase" id="RU003613"/>
    </source>
</evidence>
<dbReference type="GO" id="GO:0032153">
    <property type="term" value="C:cell division site"/>
    <property type="evidence" value="ECO:0007669"/>
    <property type="project" value="TreeGrafter"/>
</dbReference>
<feature type="region of interest" description="Disordered" evidence="10">
    <location>
        <begin position="65"/>
        <end position="102"/>
    </location>
</feature>
<evidence type="ECO:0000256" key="5">
    <source>
        <dbReference type="ARBA" id="ARBA00022989"/>
    </source>
</evidence>
<keyword evidence="4 9" id="KW-0812">Transmembrane</keyword>
<proteinExistence type="inferred from homology"/>
<dbReference type="Proteomes" id="UP000195667">
    <property type="component" value="Unassembled WGS sequence"/>
</dbReference>
<dbReference type="GO" id="GO:0005886">
    <property type="term" value="C:plasma membrane"/>
    <property type="evidence" value="ECO:0007669"/>
    <property type="project" value="UniProtKB-SubCell"/>
</dbReference>
<organism evidence="13 14">
    <name type="scientific">Crenothrix polyspora</name>
    <dbReference type="NCBI Taxonomy" id="360316"/>
    <lineage>
        <taxon>Bacteria</taxon>
        <taxon>Pseudomonadati</taxon>
        <taxon>Pseudomonadota</taxon>
        <taxon>Gammaproteobacteria</taxon>
        <taxon>Methylococcales</taxon>
        <taxon>Crenotrichaceae</taxon>
        <taxon>Crenothrix</taxon>
    </lineage>
</organism>
<evidence type="ECO:0000256" key="10">
    <source>
        <dbReference type="SAM" id="MobiDB-lite"/>
    </source>
</evidence>